<dbReference type="EC" id="6.3.2.10" evidence="10 11"/>
<name>A0ABR7IQS1_9CLOT</name>
<evidence type="ECO:0000256" key="7">
    <source>
        <dbReference type="ARBA" id="ARBA00022984"/>
    </source>
</evidence>
<evidence type="ECO:0000256" key="2">
    <source>
        <dbReference type="ARBA" id="ARBA00022598"/>
    </source>
</evidence>
<evidence type="ECO:0000259" key="14">
    <source>
        <dbReference type="Pfam" id="PF08245"/>
    </source>
</evidence>
<dbReference type="InterPro" id="IPR036565">
    <property type="entry name" value="Mur-like_cat_sf"/>
</dbReference>
<dbReference type="GO" id="GO:0016874">
    <property type="term" value="F:ligase activity"/>
    <property type="evidence" value="ECO:0007669"/>
    <property type="project" value="UniProtKB-KW"/>
</dbReference>
<dbReference type="SUPFAM" id="SSF53244">
    <property type="entry name" value="MurD-like peptide ligases, peptide-binding domain"/>
    <property type="match status" value="1"/>
</dbReference>
<comment type="pathway">
    <text evidence="10 11">Cell wall biogenesis; peptidoglycan biosynthesis.</text>
</comment>
<dbReference type="SUPFAM" id="SSF53623">
    <property type="entry name" value="MurD-like peptide ligases, catalytic domain"/>
    <property type="match status" value="1"/>
</dbReference>
<feature type="binding site" evidence="10">
    <location>
        <begin position="108"/>
        <end position="114"/>
    </location>
    <ligand>
        <name>ATP</name>
        <dbReference type="ChEBI" id="CHEBI:30616"/>
    </ligand>
</feature>
<feature type="domain" description="Mur ligase C-terminal" evidence="13">
    <location>
        <begin position="321"/>
        <end position="436"/>
    </location>
</feature>
<dbReference type="PANTHER" id="PTHR43024">
    <property type="entry name" value="UDP-N-ACETYLMURAMOYL-TRIPEPTIDE--D-ALANYL-D-ALANINE LIGASE"/>
    <property type="match status" value="1"/>
</dbReference>
<accession>A0ABR7IQS1</accession>
<evidence type="ECO:0000313" key="16">
    <source>
        <dbReference type="Proteomes" id="UP000649151"/>
    </source>
</evidence>
<reference evidence="15 16" key="1">
    <citation type="submission" date="2020-08" db="EMBL/GenBank/DDBJ databases">
        <title>Genome public.</title>
        <authorList>
            <person name="Liu C."/>
            <person name="Sun Q."/>
        </authorList>
    </citation>
    <scope>NUCLEOTIDE SEQUENCE [LARGE SCALE GENOMIC DNA]</scope>
    <source>
        <strain evidence="15 16">NSJ-27</strain>
    </source>
</reference>
<dbReference type="Gene3D" id="3.40.1390.10">
    <property type="entry name" value="MurE/MurF, N-terminal domain"/>
    <property type="match status" value="1"/>
</dbReference>
<keyword evidence="6 10" id="KW-0133">Cell shape</keyword>
<keyword evidence="9 10" id="KW-0961">Cell wall biogenesis/degradation</keyword>
<evidence type="ECO:0000259" key="12">
    <source>
        <dbReference type="Pfam" id="PF01225"/>
    </source>
</evidence>
<evidence type="ECO:0000256" key="5">
    <source>
        <dbReference type="ARBA" id="ARBA00022840"/>
    </source>
</evidence>
<keyword evidence="1 10" id="KW-0963">Cytoplasm</keyword>
<keyword evidence="2 10" id="KW-0436">Ligase</keyword>
<dbReference type="HAMAP" id="MF_02019">
    <property type="entry name" value="MurF"/>
    <property type="match status" value="1"/>
</dbReference>
<dbReference type="NCBIfam" id="TIGR01143">
    <property type="entry name" value="murF"/>
    <property type="match status" value="1"/>
</dbReference>
<evidence type="ECO:0000256" key="8">
    <source>
        <dbReference type="ARBA" id="ARBA00023306"/>
    </source>
</evidence>
<feature type="domain" description="Mur ligase N-terminal catalytic" evidence="12">
    <location>
        <begin position="25"/>
        <end position="74"/>
    </location>
</feature>
<dbReference type="InterPro" id="IPR013221">
    <property type="entry name" value="Mur_ligase_cen"/>
</dbReference>
<dbReference type="Pfam" id="PF01225">
    <property type="entry name" value="Mur_ligase"/>
    <property type="match status" value="1"/>
</dbReference>
<dbReference type="PANTHER" id="PTHR43024:SF1">
    <property type="entry name" value="UDP-N-ACETYLMURAMOYL-TRIPEPTIDE--D-ALANYL-D-ALANINE LIGASE"/>
    <property type="match status" value="1"/>
</dbReference>
<evidence type="ECO:0000256" key="1">
    <source>
        <dbReference type="ARBA" id="ARBA00022490"/>
    </source>
</evidence>
<sequence length="451" mass="49183">MKPIALQELEQATNGTLYHPKPLLINGIVIDNRLVTPGCLFVAIQGERFDGHDFIPSAIEQGAVAVVSQKKLEISTPYLLVEDTRKALLDLGRYCRQQFHGKLVGVTGSVGKTTTKEMIATVLSSQYHTLKTEGNLNNEIGLPKTLFGLDDRYQAAVIEMGMSNLGEIHRLSTTALPDIGVITNIGVSHMENLGSRANILKAKLEILDGMEEGAPLIVNGDNDMLCNLQVENHPIIFCGISGEHLNCRATNIKTDGLSTTFEIVYQDTNTTVSIPTIGEHNVLNALFGFVIGRLCGITSQQIVEALKKYQPAGMRQNTRLVNGMIVIEDCYNASPDSIKAAFSALQQIPAEGRKIAVLGDMLELGKISSQAHYDTGVLAKQCHLDALFCYGPESKQIAAGAKGIPFLCHYDDKQKMASDLKAFLRPGDAVIFKASRGMKLEEVIQELFQKD</sequence>
<proteinExistence type="inferred from homology"/>
<dbReference type="InterPro" id="IPR005863">
    <property type="entry name" value="UDP-N-AcMur_synth"/>
</dbReference>
<evidence type="ECO:0000259" key="13">
    <source>
        <dbReference type="Pfam" id="PF02875"/>
    </source>
</evidence>
<feature type="domain" description="Mur ligase central" evidence="14">
    <location>
        <begin position="106"/>
        <end position="290"/>
    </location>
</feature>
<dbReference type="EMBL" id="JACOQK010000001">
    <property type="protein sequence ID" value="MBC5787394.1"/>
    <property type="molecule type" value="Genomic_DNA"/>
</dbReference>
<keyword evidence="8 10" id="KW-0131">Cell cycle</keyword>
<organism evidence="15 16">
    <name type="scientific">Clostridium facile</name>
    <dbReference type="NCBI Taxonomy" id="2763035"/>
    <lineage>
        <taxon>Bacteria</taxon>
        <taxon>Bacillati</taxon>
        <taxon>Bacillota</taxon>
        <taxon>Clostridia</taxon>
        <taxon>Eubacteriales</taxon>
        <taxon>Clostridiaceae</taxon>
        <taxon>Clostridium</taxon>
    </lineage>
</organism>
<evidence type="ECO:0000256" key="3">
    <source>
        <dbReference type="ARBA" id="ARBA00022618"/>
    </source>
</evidence>
<dbReference type="Gene3D" id="3.40.1190.10">
    <property type="entry name" value="Mur-like, catalytic domain"/>
    <property type="match status" value="1"/>
</dbReference>
<keyword evidence="5 10" id="KW-0067">ATP-binding</keyword>
<keyword evidence="4 10" id="KW-0547">Nucleotide-binding</keyword>
<dbReference type="RefSeq" id="WP_186996369.1">
    <property type="nucleotide sequence ID" value="NZ_JACOQK010000001.1"/>
</dbReference>
<keyword evidence="7 10" id="KW-0573">Peptidoglycan synthesis</keyword>
<dbReference type="Pfam" id="PF02875">
    <property type="entry name" value="Mur_ligase_C"/>
    <property type="match status" value="1"/>
</dbReference>
<evidence type="ECO:0000313" key="15">
    <source>
        <dbReference type="EMBL" id="MBC5787394.1"/>
    </source>
</evidence>
<dbReference type="Pfam" id="PF08245">
    <property type="entry name" value="Mur_ligase_M"/>
    <property type="match status" value="1"/>
</dbReference>
<evidence type="ECO:0000256" key="4">
    <source>
        <dbReference type="ARBA" id="ARBA00022741"/>
    </source>
</evidence>
<comment type="caution">
    <text evidence="15">The sequence shown here is derived from an EMBL/GenBank/DDBJ whole genome shotgun (WGS) entry which is preliminary data.</text>
</comment>
<dbReference type="InterPro" id="IPR000713">
    <property type="entry name" value="Mur_ligase_N"/>
</dbReference>
<evidence type="ECO:0000256" key="6">
    <source>
        <dbReference type="ARBA" id="ARBA00022960"/>
    </source>
</evidence>
<dbReference type="Gene3D" id="3.90.190.20">
    <property type="entry name" value="Mur ligase, C-terminal domain"/>
    <property type="match status" value="1"/>
</dbReference>
<evidence type="ECO:0000256" key="9">
    <source>
        <dbReference type="ARBA" id="ARBA00023316"/>
    </source>
</evidence>
<comment type="function">
    <text evidence="10 11">Involved in cell wall formation. Catalyzes the final step in the synthesis of UDP-N-acetylmuramoyl-pentapeptide, the precursor of murein.</text>
</comment>
<keyword evidence="3 10" id="KW-0132">Cell division</keyword>
<gene>
    <name evidence="10" type="primary">murF</name>
    <name evidence="15" type="ORF">H8Z77_05065</name>
</gene>
<dbReference type="InterPro" id="IPR004101">
    <property type="entry name" value="Mur_ligase_C"/>
</dbReference>
<dbReference type="InterPro" id="IPR051046">
    <property type="entry name" value="MurCDEF_CellWall_CoF430Synth"/>
</dbReference>
<dbReference type="InterPro" id="IPR036615">
    <property type="entry name" value="Mur_ligase_C_dom_sf"/>
</dbReference>
<evidence type="ECO:0000256" key="11">
    <source>
        <dbReference type="RuleBase" id="RU004136"/>
    </source>
</evidence>
<comment type="catalytic activity">
    <reaction evidence="10 11">
        <text>D-alanyl-D-alanine + UDP-N-acetyl-alpha-D-muramoyl-L-alanyl-gamma-D-glutamyl-meso-2,6-diaminopimelate + ATP = UDP-N-acetyl-alpha-D-muramoyl-L-alanyl-gamma-D-glutamyl-meso-2,6-diaminopimeloyl-D-alanyl-D-alanine + ADP + phosphate + H(+)</text>
        <dbReference type="Rhea" id="RHEA:28374"/>
        <dbReference type="ChEBI" id="CHEBI:15378"/>
        <dbReference type="ChEBI" id="CHEBI:30616"/>
        <dbReference type="ChEBI" id="CHEBI:43474"/>
        <dbReference type="ChEBI" id="CHEBI:57822"/>
        <dbReference type="ChEBI" id="CHEBI:61386"/>
        <dbReference type="ChEBI" id="CHEBI:83905"/>
        <dbReference type="ChEBI" id="CHEBI:456216"/>
        <dbReference type="EC" id="6.3.2.10"/>
    </reaction>
</comment>
<comment type="similarity">
    <text evidence="10">Belongs to the MurCDEF family. MurF subfamily.</text>
</comment>
<evidence type="ECO:0000256" key="10">
    <source>
        <dbReference type="HAMAP-Rule" id="MF_02019"/>
    </source>
</evidence>
<dbReference type="Proteomes" id="UP000649151">
    <property type="component" value="Unassembled WGS sequence"/>
</dbReference>
<dbReference type="InterPro" id="IPR035911">
    <property type="entry name" value="MurE/MurF_N"/>
</dbReference>
<comment type="subcellular location">
    <subcellularLocation>
        <location evidence="10 11">Cytoplasm</location>
    </subcellularLocation>
</comment>
<protein>
    <recommendedName>
        <fullName evidence="10 11">UDP-N-acetylmuramoyl-tripeptide--D-alanyl-D-alanine ligase</fullName>
        <ecNumber evidence="10 11">6.3.2.10</ecNumber>
    </recommendedName>
    <alternativeName>
        <fullName evidence="10">D-alanyl-D-alanine-adding enzyme</fullName>
    </alternativeName>
</protein>
<keyword evidence="16" id="KW-1185">Reference proteome</keyword>
<dbReference type="SUPFAM" id="SSF63418">
    <property type="entry name" value="MurE/MurF N-terminal domain"/>
    <property type="match status" value="1"/>
</dbReference>